<protein>
    <submittedName>
        <fullName evidence="1">Uncharacterized protein</fullName>
    </submittedName>
</protein>
<evidence type="ECO:0000313" key="2">
    <source>
        <dbReference type="Proteomes" id="UP000005233"/>
    </source>
</evidence>
<accession>H8I924</accession>
<keyword evidence="2" id="KW-1185">Reference proteome</keyword>
<sequence length="88" mass="9965">MSDEKIDVQAEIDEAVRKGKYSDRKEAIVGLQKQLIDYQRGVLKGSLKGVPSVSKMEEDAWKELLEKAGGDEEKALRLYLEELKKLSL</sequence>
<dbReference type="GeneID" id="11970136"/>
<dbReference type="RefSeq" id="WP_014404866.1">
    <property type="nucleotide sequence ID" value="NC_017034.1"/>
</dbReference>
<gene>
    <name evidence="1" type="ordered locus">Mtc_0256</name>
</gene>
<dbReference type="HOGENOM" id="CLU_2461759_0_0_2"/>
<organism evidence="1 2">
    <name type="scientific">Methanocella conradii (strain DSM 24694 / JCM 17849 / CGMCC 1.5162 / HZ254)</name>
    <dbReference type="NCBI Taxonomy" id="1041930"/>
    <lineage>
        <taxon>Archaea</taxon>
        <taxon>Methanobacteriati</taxon>
        <taxon>Methanobacteriota</taxon>
        <taxon>Stenosarchaea group</taxon>
        <taxon>Methanomicrobia</taxon>
        <taxon>Methanocellales</taxon>
        <taxon>Methanocellaceae</taxon>
        <taxon>Methanocella</taxon>
    </lineage>
</organism>
<reference evidence="1 2" key="1">
    <citation type="journal article" date="2012" name="J. Bacteriol.">
        <title>Complete genome sequence of a thermophilic methanogen, Methanocella conradii HZ254, isolated from Chinese rice field soil.</title>
        <authorList>
            <person name="Lu Z."/>
            <person name="Lu Y."/>
        </authorList>
    </citation>
    <scope>NUCLEOTIDE SEQUENCE [LARGE SCALE GENOMIC DNA]</scope>
    <source>
        <strain evidence="2">DSM 24694 / JCM 17849 / CGMCC 1.5162 / HZ254</strain>
    </source>
</reference>
<dbReference type="eggNOG" id="arCOG11682">
    <property type="taxonomic scope" value="Archaea"/>
</dbReference>
<name>H8I924_METCZ</name>
<proteinExistence type="predicted"/>
<dbReference type="AlphaFoldDB" id="H8I924"/>
<dbReference type="KEGG" id="mez:Mtc_0256"/>
<dbReference type="Proteomes" id="UP000005233">
    <property type="component" value="Chromosome"/>
</dbReference>
<dbReference type="EMBL" id="CP003243">
    <property type="protein sequence ID" value="AFC99027.1"/>
    <property type="molecule type" value="Genomic_DNA"/>
</dbReference>
<evidence type="ECO:0000313" key="1">
    <source>
        <dbReference type="EMBL" id="AFC99027.1"/>
    </source>
</evidence>